<feature type="transmembrane region" description="Helical" evidence="1">
    <location>
        <begin position="170"/>
        <end position="191"/>
    </location>
</feature>
<protein>
    <submittedName>
        <fullName evidence="3">Uncharacterized protein</fullName>
    </submittedName>
</protein>
<dbReference type="AlphaFoldDB" id="A0A6M1R3N7"/>
<keyword evidence="1" id="KW-1133">Transmembrane helix</keyword>
<feature type="signal peptide" evidence="2">
    <location>
        <begin position="1"/>
        <end position="28"/>
    </location>
</feature>
<evidence type="ECO:0000313" key="4">
    <source>
        <dbReference type="Proteomes" id="UP000483261"/>
    </source>
</evidence>
<keyword evidence="2" id="KW-0732">Signal</keyword>
<gene>
    <name evidence="3" type="ORF">G5C66_06075</name>
</gene>
<keyword evidence="1" id="KW-0472">Membrane</keyword>
<evidence type="ECO:0000313" key="3">
    <source>
        <dbReference type="EMBL" id="NGN92308.1"/>
    </source>
</evidence>
<evidence type="ECO:0000256" key="2">
    <source>
        <dbReference type="SAM" id="SignalP"/>
    </source>
</evidence>
<comment type="caution">
    <text evidence="3">The sequence shown here is derived from an EMBL/GenBank/DDBJ whole genome shotgun (WGS) entry which is preliminary data.</text>
</comment>
<name>A0A6M1R3N7_9ACTN</name>
<evidence type="ECO:0000256" key="1">
    <source>
        <dbReference type="SAM" id="Phobius"/>
    </source>
</evidence>
<feature type="chain" id="PRO_5026858785" evidence="2">
    <location>
        <begin position="29"/>
        <end position="197"/>
    </location>
</feature>
<organism evidence="3 4">
    <name type="scientific">Nocardioides turkmenicus</name>
    <dbReference type="NCBI Taxonomy" id="2711220"/>
    <lineage>
        <taxon>Bacteria</taxon>
        <taxon>Bacillati</taxon>
        <taxon>Actinomycetota</taxon>
        <taxon>Actinomycetes</taxon>
        <taxon>Propionibacteriales</taxon>
        <taxon>Nocardioidaceae</taxon>
        <taxon>Nocardioides</taxon>
    </lineage>
</organism>
<reference evidence="3 4" key="1">
    <citation type="submission" date="2020-02" db="EMBL/GenBank/DDBJ databases">
        <title>Whole-genome analyses of novel actinobacteria.</title>
        <authorList>
            <person name="Sahin N."/>
        </authorList>
    </citation>
    <scope>NUCLEOTIDE SEQUENCE [LARGE SCALE GENOMIC DNA]</scope>
    <source>
        <strain evidence="3 4">KC13</strain>
    </source>
</reference>
<dbReference type="Proteomes" id="UP000483261">
    <property type="component" value="Unassembled WGS sequence"/>
</dbReference>
<proteinExistence type="predicted"/>
<dbReference type="EMBL" id="JAALAA010000004">
    <property type="protein sequence ID" value="NGN92308.1"/>
    <property type="molecule type" value="Genomic_DNA"/>
</dbReference>
<keyword evidence="1" id="KW-0812">Transmembrane</keyword>
<dbReference type="RefSeq" id="WP_165110070.1">
    <property type="nucleotide sequence ID" value="NZ_JAALAA010000004.1"/>
</dbReference>
<accession>A0A6M1R3N7</accession>
<sequence length="197" mass="20643">MRRVPQFLAALALAVTAVVTTSPAPASAAPVTAPAKCPAFKLSDAVKEPLVFHARVTGPGKPVRKGGPVVYPVTVVKALKGVISGSNLQVTLNTGPCQRKSLTANEDYYFFVQQKGDTILAAGSSPRVEEYTDKLQAEIAKEFPEAVSPEPQQVSFSKPTSPEGAKLVEVAAPGVAMVVVGLLGLIIVQILGRRRTA</sequence>
<keyword evidence="4" id="KW-1185">Reference proteome</keyword>